<feature type="region of interest" description="Disordered" evidence="1">
    <location>
        <begin position="1"/>
        <end position="40"/>
    </location>
</feature>
<dbReference type="Proteomes" id="UP000186736">
    <property type="component" value="Unassembled WGS sequence"/>
</dbReference>
<sequence length="40" mass="4395">MSNAYLAKSMPDSSDQQHQPPMTSEDALAREEGVRGAMEQ</sequence>
<gene>
    <name evidence="2" type="ORF">PSEMO_09840</name>
</gene>
<organism evidence="2 3">
    <name type="scientific">Pseudomonas putida</name>
    <name type="common">Arthrobacter siderocapsulatus</name>
    <dbReference type="NCBI Taxonomy" id="303"/>
    <lineage>
        <taxon>Bacteria</taxon>
        <taxon>Pseudomonadati</taxon>
        <taxon>Pseudomonadota</taxon>
        <taxon>Gammaproteobacteria</taxon>
        <taxon>Pseudomonadales</taxon>
        <taxon>Pseudomonadaceae</taxon>
        <taxon>Pseudomonas</taxon>
    </lineage>
</organism>
<feature type="compositionally biased region" description="Polar residues" evidence="1">
    <location>
        <begin position="11"/>
        <end position="22"/>
    </location>
</feature>
<name>A0A1Q9RA12_PSEPU</name>
<dbReference type="AlphaFoldDB" id="A0A1Q9RA12"/>
<evidence type="ECO:0000256" key="1">
    <source>
        <dbReference type="SAM" id="MobiDB-lite"/>
    </source>
</evidence>
<reference evidence="2 3" key="1">
    <citation type="submission" date="2016-10" db="EMBL/GenBank/DDBJ databases">
        <title>Genome Sequence of Pseudomonas putida GM4FR.</title>
        <authorList>
            <person name="Poehlein A."/>
            <person name="Wemheuer F."/>
            <person name="Hollensteiner J."/>
            <person name="Wemheuer B."/>
        </authorList>
    </citation>
    <scope>NUCLEOTIDE SEQUENCE [LARGE SCALE GENOMIC DNA]</scope>
    <source>
        <strain evidence="2 3">GM4FR</strain>
    </source>
</reference>
<protein>
    <submittedName>
        <fullName evidence="2">Uncharacterized protein</fullName>
    </submittedName>
</protein>
<accession>A0A1Q9RA12</accession>
<evidence type="ECO:0000313" key="3">
    <source>
        <dbReference type="Proteomes" id="UP000186736"/>
    </source>
</evidence>
<dbReference type="EMBL" id="MKZO01000008">
    <property type="protein sequence ID" value="OLS64171.1"/>
    <property type="molecule type" value="Genomic_DNA"/>
</dbReference>
<comment type="caution">
    <text evidence="2">The sequence shown here is derived from an EMBL/GenBank/DDBJ whole genome shotgun (WGS) entry which is preliminary data.</text>
</comment>
<proteinExistence type="predicted"/>
<dbReference type="RefSeq" id="WP_016487045.1">
    <property type="nucleotide sequence ID" value="NZ_JAUEER010000039.1"/>
</dbReference>
<evidence type="ECO:0000313" key="2">
    <source>
        <dbReference type="EMBL" id="OLS64171.1"/>
    </source>
</evidence>